<dbReference type="InterPro" id="IPR004127">
    <property type="entry name" value="Prefoldin_subunit_alpha"/>
</dbReference>
<dbReference type="FunFam" id="1.10.287.370:FF:000001">
    <property type="entry name" value="Prefoldin subunit 3"/>
    <property type="match status" value="1"/>
</dbReference>
<proteinExistence type="inferred from homology"/>
<dbReference type="InterPro" id="IPR016655">
    <property type="entry name" value="PFD3"/>
</dbReference>
<dbReference type="GO" id="GO:0007017">
    <property type="term" value="P:microtubule-based process"/>
    <property type="evidence" value="ECO:0007669"/>
    <property type="project" value="TreeGrafter"/>
</dbReference>
<dbReference type="GO" id="GO:0005737">
    <property type="term" value="C:cytoplasm"/>
    <property type="evidence" value="ECO:0007669"/>
    <property type="project" value="TreeGrafter"/>
</dbReference>
<dbReference type="Proteomes" id="UP000887566">
    <property type="component" value="Unplaced"/>
</dbReference>
<evidence type="ECO:0000313" key="4">
    <source>
        <dbReference type="Proteomes" id="UP000887566"/>
    </source>
</evidence>
<comment type="similarity">
    <text evidence="1">Belongs to the prefoldin subunit alpha family.</text>
</comment>
<accession>A0A914UM49</accession>
<dbReference type="GO" id="GO:0006457">
    <property type="term" value="P:protein folding"/>
    <property type="evidence" value="ECO:0007669"/>
    <property type="project" value="InterPro"/>
</dbReference>
<dbReference type="GO" id="GO:0015631">
    <property type="term" value="F:tubulin binding"/>
    <property type="evidence" value="ECO:0007669"/>
    <property type="project" value="TreeGrafter"/>
</dbReference>
<dbReference type="PANTHER" id="PTHR12409:SF0">
    <property type="entry name" value="PREFOLDIN SUBUNIT 3"/>
    <property type="match status" value="1"/>
</dbReference>
<keyword evidence="3" id="KW-0143">Chaperone</keyword>
<dbReference type="GO" id="GO:0016272">
    <property type="term" value="C:prefoldin complex"/>
    <property type="evidence" value="ECO:0007669"/>
    <property type="project" value="InterPro"/>
</dbReference>
<dbReference type="WBParaSite" id="PSAMB.scaffold11082size3607.g33850.t1">
    <property type="protein sequence ID" value="PSAMB.scaffold11082size3607.g33850.t1"/>
    <property type="gene ID" value="PSAMB.scaffold11082size3607.g33850"/>
</dbReference>
<evidence type="ECO:0000256" key="2">
    <source>
        <dbReference type="ARBA" id="ARBA00011695"/>
    </source>
</evidence>
<dbReference type="Gene3D" id="1.10.287.370">
    <property type="match status" value="1"/>
</dbReference>
<dbReference type="Pfam" id="PF02996">
    <property type="entry name" value="Prefoldin"/>
    <property type="match status" value="1"/>
</dbReference>
<dbReference type="GO" id="GO:0007021">
    <property type="term" value="P:tubulin complex assembly"/>
    <property type="evidence" value="ECO:0007669"/>
    <property type="project" value="TreeGrafter"/>
</dbReference>
<dbReference type="SUPFAM" id="SSF46579">
    <property type="entry name" value="Prefoldin"/>
    <property type="match status" value="1"/>
</dbReference>
<dbReference type="CDD" id="cd23156">
    <property type="entry name" value="Prefoldin_3"/>
    <property type="match status" value="1"/>
</dbReference>
<keyword evidence="4" id="KW-1185">Reference proteome</keyword>
<dbReference type="InterPro" id="IPR009053">
    <property type="entry name" value="Prefoldin"/>
</dbReference>
<dbReference type="AlphaFoldDB" id="A0A914UM49"/>
<name>A0A914UM49_9BILA</name>
<comment type="subunit">
    <text evidence="2">Heterohexamer of two PFD-alpha type and four PFD-beta type subunits.</text>
</comment>
<evidence type="ECO:0000256" key="3">
    <source>
        <dbReference type="ARBA" id="ARBA00023186"/>
    </source>
</evidence>
<evidence type="ECO:0000256" key="1">
    <source>
        <dbReference type="ARBA" id="ARBA00010048"/>
    </source>
</evidence>
<sequence length="129" mass="14503">MNAQRLRYKNKLPELKNSLNLLDALEEKKGKEESMETNFLLSDQVYSTATIAPTDKVCLWLGANVMLEYSLAEARDLLQRNIGSAEKGIVELTSELDFVKDQLTTTEVNIARVYNHGVQRRKLQAGSAS</sequence>
<evidence type="ECO:0000313" key="5">
    <source>
        <dbReference type="WBParaSite" id="PSAMB.scaffold11082size3607.g33850.t1"/>
    </source>
</evidence>
<reference evidence="5" key="1">
    <citation type="submission" date="2022-11" db="UniProtKB">
        <authorList>
            <consortium name="WormBaseParasite"/>
        </authorList>
    </citation>
    <scope>IDENTIFICATION</scope>
</reference>
<organism evidence="4 5">
    <name type="scientific">Plectus sambesii</name>
    <dbReference type="NCBI Taxonomy" id="2011161"/>
    <lineage>
        <taxon>Eukaryota</taxon>
        <taxon>Metazoa</taxon>
        <taxon>Ecdysozoa</taxon>
        <taxon>Nematoda</taxon>
        <taxon>Chromadorea</taxon>
        <taxon>Plectida</taxon>
        <taxon>Plectina</taxon>
        <taxon>Plectoidea</taxon>
        <taxon>Plectidae</taxon>
        <taxon>Plectus</taxon>
    </lineage>
</organism>
<dbReference type="PANTHER" id="PTHR12409">
    <property type="entry name" value="PREFOLDIN SUBUNIT 3"/>
    <property type="match status" value="1"/>
</dbReference>
<protein>
    <submittedName>
        <fullName evidence="5">Prefoldin subunit 3</fullName>
    </submittedName>
</protein>